<dbReference type="InterPro" id="IPR002401">
    <property type="entry name" value="Cyt_P450_E_grp-I"/>
</dbReference>
<dbReference type="GO" id="GO:0004497">
    <property type="term" value="F:monooxygenase activity"/>
    <property type="evidence" value="ECO:0007669"/>
    <property type="project" value="UniProtKB-KW"/>
</dbReference>
<feature type="transmembrane region" description="Helical" evidence="8">
    <location>
        <begin position="6"/>
        <end position="28"/>
    </location>
</feature>
<organism evidence="9 10">
    <name type="scientific">Aspergillus thermomutatus</name>
    <name type="common">Neosartorya pseudofischeri</name>
    <dbReference type="NCBI Taxonomy" id="41047"/>
    <lineage>
        <taxon>Eukaryota</taxon>
        <taxon>Fungi</taxon>
        <taxon>Dikarya</taxon>
        <taxon>Ascomycota</taxon>
        <taxon>Pezizomycotina</taxon>
        <taxon>Eurotiomycetes</taxon>
        <taxon>Eurotiomycetidae</taxon>
        <taxon>Eurotiales</taxon>
        <taxon>Aspergillaceae</taxon>
        <taxon>Aspergillus</taxon>
        <taxon>Aspergillus subgen. Fumigati</taxon>
    </lineage>
</organism>
<evidence type="ECO:0000256" key="2">
    <source>
        <dbReference type="ARBA" id="ARBA00010617"/>
    </source>
</evidence>
<comment type="caution">
    <text evidence="9">The sequence shown here is derived from an EMBL/GenBank/DDBJ whole genome shotgun (WGS) entry which is preliminary data.</text>
</comment>
<evidence type="ECO:0000256" key="5">
    <source>
        <dbReference type="ARBA" id="ARBA00023004"/>
    </source>
</evidence>
<reference evidence="9" key="1">
    <citation type="submission" date="2018-08" db="EMBL/GenBank/DDBJ databases">
        <title>Draft genome sequence of azole-resistant Aspergillus thermomutatus (Neosartorya pseudofischeri) strain HMR AF 39, isolated from a human nasal aspirate.</title>
        <authorList>
            <person name="Parent-Michaud M."/>
            <person name="Dufresne P.J."/>
            <person name="Fournier E."/>
            <person name="Martineau C."/>
            <person name="Moreira S."/>
            <person name="Perkins V."/>
            <person name="De Repentigny L."/>
            <person name="Dufresne S.F."/>
        </authorList>
    </citation>
    <scope>NUCLEOTIDE SEQUENCE [LARGE SCALE GENOMIC DNA]</scope>
    <source>
        <strain evidence="9">HMR AF 39</strain>
    </source>
</reference>
<dbReference type="GO" id="GO:0016705">
    <property type="term" value="F:oxidoreductase activity, acting on paired donors, with incorporation or reduction of molecular oxygen"/>
    <property type="evidence" value="ECO:0007669"/>
    <property type="project" value="InterPro"/>
</dbReference>
<evidence type="ECO:0000256" key="6">
    <source>
        <dbReference type="PIRSR" id="PIRSR602401-1"/>
    </source>
</evidence>
<dbReference type="SUPFAM" id="SSF48264">
    <property type="entry name" value="Cytochrome P450"/>
    <property type="match status" value="1"/>
</dbReference>
<dbReference type="PRINTS" id="PR00385">
    <property type="entry name" value="P450"/>
</dbReference>
<dbReference type="GeneID" id="38127995"/>
<dbReference type="PROSITE" id="PS00086">
    <property type="entry name" value="CYTOCHROME_P450"/>
    <property type="match status" value="1"/>
</dbReference>
<dbReference type="GO" id="GO:0005506">
    <property type="term" value="F:iron ion binding"/>
    <property type="evidence" value="ECO:0007669"/>
    <property type="project" value="InterPro"/>
</dbReference>
<evidence type="ECO:0008006" key="11">
    <source>
        <dbReference type="Google" id="ProtNLM"/>
    </source>
</evidence>
<protein>
    <recommendedName>
        <fullName evidence="11">Cytochrome P450 monooxygenase</fullName>
    </recommendedName>
</protein>
<dbReference type="OrthoDB" id="655030at2759"/>
<dbReference type="EMBL" id="NKHU02000029">
    <property type="protein sequence ID" value="RHZ63431.1"/>
    <property type="molecule type" value="Genomic_DNA"/>
</dbReference>
<dbReference type="Pfam" id="PF00067">
    <property type="entry name" value="p450"/>
    <property type="match status" value="1"/>
</dbReference>
<dbReference type="GO" id="GO:0044283">
    <property type="term" value="P:small molecule biosynthetic process"/>
    <property type="evidence" value="ECO:0007669"/>
    <property type="project" value="UniProtKB-ARBA"/>
</dbReference>
<dbReference type="InterPro" id="IPR050121">
    <property type="entry name" value="Cytochrome_P450_monoxygenase"/>
</dbReference>
<evidence type="ECO:0000313" key="9">
    <source>
        <dbReference type="EMBL" id="RHZ63431.1"/>
    </source>
</evidence>
<dbReference type="InterPro" id="IPR036396">
    <property type="entry name" value="Cyt_P450_sf"/>
</dbReference>
<gene>
    <name evidence="9" type="ORF">CDV56_106021</name>
</gene>
<keyword evidence="8" id="KW-1133">Transmembrane helix</keyword>
<dbReference type="Gene3D" id="1.10.630.10">
    <property type="entry name" value="Cytochrome P450"/>
    <property type="match status" value="1"/>
</dbReference>
<comment type="cofactor">
    <cofactor evidence="1 6">
        <name>heme</name>
        <dbReference type="ChEBI" id="CHEBI:30413"/>
    </cofactor>
</comment>
<dbReference type="RefSeq" id="XP_026617134.1">
    <property type="nucleotide sequence ID" value="XM_026759640.1"/>
</dbReference>
<keyword evidence="3 6" id="KW-0479">Metal-binding</keyword>
<keyword evidence="4 7" id="KW-0560">Oxidoreductase</keyword>
<keyword evidence="5 6" id="KW-0408">Iron</keyword>
<dbReference type="Proteomes" id="UP000215305">
    <property type="component" value="Unassembled WGS sequence"/>
</dbReference>
<evidence type="ECO:0000256" key="3">
    <source>
        <dbReference type="ARBA" id="ARBA00022723"/>
    </source>
</evidence>
<proteinExistence type="inferred from homology"/>
<dbReference type="PRINTS" id="PR00463">
    <property type="entry name" value="EP450I"/>
</dbReference>
<keyword evidence="10" id="KW-1185">Reference proteome</keyword>
<dbReference type="GO" id="GO:0020037">
    <property type="term" value="F:heme binding"/>
    <property type="evidence" value="ECO:0007669"/>
    <property type="project" value="InterPro"/>
</dbReference>
<evidence type="ECO:0000313" key="10">
    <source>
        <dbReference type="Proteomes" id="UP000215305"/>
    </source>
</evidence>
<accession>A0A397HJU8</accession>
<name>A0A397HJU8_ASPTH</name>
<evidence type="ECO:0000256" key="1">
    <source>
        <dbReference type="ARBA" id="ARBA00001971"/>
    </source>
</evidence>
<dbReference type="PANTHER" id="PTHR24305:SF218">
    <property type="entry name" value="P450, PUTATIVE (EUROFUNG)-RELATED"/>
    <property type="match status" value="1"/>
</dbReference>
<dbReference type="VEuPathDB" id="FungiDB:CDV56_106021"/>
<comment type="similarity">
    <text evidence="2 7">Belongs to the cytochrome P450 family.</text>
</comment>
<feature type="binding site" description="axial binding residue" evidence="6">
    <location>
        <position position="441"/>
    </location>
    <ligand>
        <name>heme</name>
        <dbReference type="ChEBI" id="CHEBI:30413"/>
    </ligand>
    <ligandPart>
        <name>Fe</name>
        <dbReference type="ChEBI" id="CHEBI:18248"/>
    </ligandPart>
</feature>
<dbReference type="InterPro" id="IPR017972">
    <property type="entry name" value="Cyt_P450_CS"/>
</dbReference>
<keyword evidence="8" id="KW-0812">Transmembrane</keyword>
<dbReference type="PANTHER" id="PTHR24305">
    <property type="entry name" value="CYTOCHROME P450"/>
    <property type="match status" value="1"/>
</dbReference>
<keyword evidence="7" id="KW-0503">Monooxygenase</keyword>
<dbReference type="AlphaFoldDB" id="A0A397HJU8"/>
<keyword evidence="6 7" id="KW-0349">Heme</keyword>
<sequence length="497" mass="56433">MGVADLQSLSTAGLLRSATVAVILWFLIPRLWQVLRAAVSPLNCIPGPRLHKLSEWPLVLAITKGRSHQKMQDLHQQYGPIVALAPNIIAVSDRQLIRRILVTEDWPKSSAIYANFRQDPERPTLLAFTDKKAYAVRKRLVSSMFGIRYIRGMEPIMRDCVRIALEQLHNACQQHGGETTVDIHRLMRALAVDIIGATTFGQSFHVVEQGSHPLPKKIEYSLLLSGIFQFLPWLKGLPGFPTRDPYIDEFTRAIVDRRRETMKTEHRHDLLQKLVEAVDDRPCSPFRTSDLQDEVVVLLTAGSETTANAEIFLLMLLAKHPAKLALLHEEIDRFYPDPEEEITAEKAPQMPYLQACIDETMRLYAAMASGSPREAPEDVTLLGYHIPKGTTVFPTTATLHRDPDLWPQPDDFLPERWLDPAVGLKRNEMPFYPFSAGSRVCIGKYFALQEIYLSVVSLLRNFTLKYILGQDESTVFRVALQLSAGKYMVKICERRRQ</sequence>
<dbReference type="STRING" id="41047.A0A397HJU8"/>
<keyword evidence="8" id="KW-0472">Membrane</keyword>
<evidence type="ECO:0000256" key="8">
    <source>
        <dbReference type="SAM" id="Phobius"/>
    </source>
</evidence>
<evidence type="ECO:0000256" key="4">
    <source>
        <dbReference type="ARBA" id="ARBA00023002"/>
    </source>
</evidence>
<dbReference type="InterPro" id="IPR001128">
    <property type="entry name" value="Cyt_P450"/>
</dbReference>
<evidence type="ECO:0000256" key="7">
    <source>
        <dbReference type="RuleBase" id="RU000461"/>
    </source>
</evidence>